<gene>
    <name evidence="2" type="ORF">BHQ18_21590</name>
</gene>
<dbReference type="Proteomes" id="UP000094053">
    <property type="component" value="Unassembled WGS sequence"/>
</dbReference>
<comment type="caution">
    <text evidence="2">The sequence shown here is derived from an EMBL/GenBank/DDBJ whole genome shotgun (WGS) entry which is preliminary data.</text>
</comment>
<protein>
    <recommendedName>
        <fullName evidence="1">Aminoglycoside phosphotransferase domain-containing protein</fullName>
    </recommendedName>
</protein>
<feature type="domain" description="Aminoglycoside phosphotransferase" evidence="1">
    <location>
        <begin position="33"/>
        <end position="261"/>
    </location>
</feature>
<evidence type="ECO:0000313" key="2">
    <source>
        <dbReference type="EMBL" id="ODQ87902.1"/>
    </source>
</evidence>
<dbReference type="InterPro" id="IPR051678">
    <property type="entry name" value="AGP_Transferase"/>
</dbReference>
<organism evidence="2 3">
    <name type="scientific">Mycolicibacterium flavescens</name>
    <name type="common">Mycobacterium flavescens</name>
    <dbReference type="NCBI Taxonomy" id="1776"/>
    <lineage>
        <taxon>Bacteria</taxon>
        <taxon>Bacillati</taxon>
        <taxon>Actinomycetota</taxon>
        <taxon>Actinomycetes</taxon>
        <taxon>Mycobacteriales</taxon>
        <taxon>Mycobacteriaceae</taxon>
        <taxon>Mycolicibacterium</taxon>
    </lineage>
</organism>
<accession>A0A1E3REM5</accession>
<dbReference type="Gene3D" id="3.90.1200.10">
    <property type="match status" value="1"/>
</dbReference>
<dbReference type="CDD" id="cd05154">
    <property type="entry name" value="ACAD10_11_N-like"/>
    <property type="match status" value="1"/>
</dbReference>
<dbReference type="InterPro" id="IPR011009">
    <property type="entry name" value="Kinase-like_dom_sf"/>
</dbReference>
<sequence length="452" mass="50024">MLSRSDDADFEAFLHEWMRETLGADEVSVQPIVAGTRSSWSVDVTRGDDLVPVIVRRTRDTLQVYGDESRETQIYRALAHTPVPVPDIYAVDTERGLVAAQRVAGTDDLSGLDPATREAVSDELMRHIAALHALDPTALELPPMPVPTTAQEHATLDLDHWLRFHAANAPANPVVTFAGEWLRRNAPNDVDRTVLVQGDTGPGNFVQHEGRVTAVVDWELSHLGDPYEDLGWVVARALLFPFGNLTRRFEVYSEASGLPFDRARIWHGAVSAMLKILIAGDVVRARGHDDPQYPIMVSGPAFHGRLVIDALRELAGVEQGPVSLEPQPDTGSEREGSLAFIRTTLRERLLPSLSDPYQIAQAKAALRTVRHLQQGERYDAAIEDQERRDLASLLGEDMSVAADGRKELCERIRADTVDTNTVLSYLGRHVQRETVRMAELLGPMATTPLPRF</sequence>
<keyword evidence="3" id="KW-1185">Reference proteome</keyword>
<dbReference type="PANTHER" id="PTHR21310">
    <property type="entry name" value="AMINOGLYCOSIDE PHOSPHOTRANSFERASE-RELATED-RELATED"/>
    <property type="match status" value="1"/>
</dbReference>
<dbReference type="InterPro" id="IPR002575">
    <property type="entry name" value="Aminoglycoside_PTrfase"/>
</dbReference>
<reference evidence="3" key="1">
    <citation type="submission" date="2016-09" db="EMBL/GenBank/DDBJ databases">
        <authorList>
            <person name="Greninger A.L."/>
            <person name="Jerome K.R."/>
            <person name="Mcnair B."/>
            <person name="Wallis C."/>
            <person name="Fang F."/>
        </authorList>
    </citation>
    <scope>NUCLEOTIDE SEQUENCE [LARGE SCALE GENOMIC DNA]</scope>
    <source>
        <strain evidence="3">M6</strain>
    </source>
</reference>
<dbReference type="STRING" id="1776.BHQ18_21590"/>
<dbReference type="PANTHER" id="PTHR21310:SF57">
    <property type="entry name" value="BLR2944 PROTEIN"/>
    <property type="match status" value="1"/>
</dbReference>
<dbReference type="SUPFAM" id="SSF56112">
    <property type="entry name" value="Protein kinase-like (PK-like)"/>
    <property type="match status" value="1"/>
</dbReference>
<name>A0A1E3REM5_MYCFV</name>
<dbReference type="EMBL" id="MIHA01000018">
    <property type="protein sequence ID" value="ODQ87902.1"/>
    <property type="molecule type" value="Genomic_DNA"/>
</dbReference>
<dbReference type="Pfam" id="PF01636">
    <property type="entry name" value="APH"/>
    <property type="match status" value="1"/>
</dbReference>
<evidence type="ECO:0000259" key="1">
    <source>
        <dbReference type="Pfam" id="PF01636"/>
    </source>
</evidence>
<evidence type="ECO:0000313" key="3">
    <source>
        <dbReference type="Proteomes" id="UP000094053"/>
    </source>
</evidence>
<dbReference type="InterPro" id="IPR041726">
    <property type="entry name" value="ACAD10_11_N"/>
</dbReference>
<dbReference type="AlphaFoldDB" id="A0A1E3REM5"/>
<proteinExistence type="predicted"/>